<evidence type="ECO:0000256" key="11">
    <source>
        <dbReference type="ARBA" id="ARBA00023326"/>
    </source>
</evidence>
<keyword evidence="11" id="KW-0624">Polysaccharide degradation</keyword>
<gene>
    <name evidence="15" type="ORF">NECHADRAFT_86151</name>
</gene>
<keyword evidence="10" id="KW-0961">Cell wall biogenesis/degradation</keyword>
<evidence type="ECO:0000313" key="15">
    <source>
        <dbReference type="EMBL" id="EEU42168.1"/>
    </source>
</evidence>
<dbReference type="Gene3D" id="2.160.20.10">
    <property type="entry name" value="Single-stranded right-handed beta-helix, Pectin lyase-like"/>
    <property type="match status" value="1"/>
</dbReference>
<reference evidence="15 16" key="1">
    <citation type="journal article" date="2009" name="PLoS Genet.">
        <title>The genome of Nectria haematococca: contribution of supernumerary chromosomes to gene expansion.</title>
        <authorList>
            <person name="Coleman J.J."/>
            <person name="Rounsley S.D."/>
            <person name="Rodriguez-Carres M."/>
            <person name="Kuo A."/>
            <person name="Wasmann C.C."/>
            <person name="Grimwood J."/>
            <person name="Schmutz J."/>
            <person name="Taga M."/>
            <person name="White G.J."/>
            <person name="Zhou S."/>
            <person name="Schwartz D.C."/>
            <person name="Freitag M."/>
            <person name="Ma L.J."/>
            <person name="Danchin E.G."/>
            <person name="Henrissat B."/>
            <person name="Coutinho P.M."/>
            <person name="Nelson D.R."/>
            <person name="Straney D."/>
            <person name="Napoli C.A."/>
            <person name="Barker B.M."/>
            <person name="Gribskov M."/>
            <person name="Rep M."/>
            <person name="Kroken S."/>
            <person name="Molnar I."/>
            <person name="Rensing C."/>
            <person name="Kennell J.C."/>
            <person name="Zamora J."/>
            <person name="Farman M.L."/>
            <person name="Selker E.U."/>
            <person name="Salamov A."/>
            <person name="Shapiro H."/>
            <person name="Pangilinan J."/>
            <person name="Lindquist E."/>
            <person name="Lamers C."/>
            <person name="Grigoriev I.V."/>
            <person name="Geiser D.M."/>
            <person name="Covert S.F."/>
            <person name="Temporini E."/>
            <person name="Vanetten H.D."/>
        </authorList>
    </citation>
    <scope>NUCLEOTIDE SEQUENCE [LARGE SCALE GENOMIC DNA]</scope>
    <source>
        <strain evidence="16">ATCC MYA-4622 / CBS 123669 / FGSC 9596 / NRRL 45880 / 77-13-4</strain>
    </source>
</reference>
<comment type="function">
    <text evidence="12">Pectinolytic enzyme involved in the degradation of xylogalacturonan (xga), a galacturonan backbone heavily substituted with xylose, and which is one important component of the hairy regions of pectin. Activity requires a galacturonic acid backbone substituted with xylose.</text>
</comment>
<dbReference type="RefSeq" id="XP_003047881.1">
    <property type="nucleotide sequence ID" value="XM_003047835.1"/>
</dbReference>
<evidence type="ECO:0000256" key="4">
    <source>
        <dbReference type="ARBA" id="ARBA00022729"/>
    </source>
</evidence>
<evidence type="ECO:0000256" key="9">
    <source>
        <dbReference type="ARBA" id="ARBA00023295"/>
    </source>
</evidence>
<dbReference type="GO" id="GO:0071555">
    <property type="term" value="P:cell wall organization"/>
    <property type="evidence" value="ECO:0007669"/>
    <property type="project" value="UniProtKB-KW"/>
</dbReference>
<dbReference type="VEuPathDB" id="FungiDB:NECHADRAFT_86151"/>
<proteinExistence type="inferred from homology"/>
<evidence type="ECO:0000256" key="13">
    <source>
        <dbReference type="RuleBase" id="RU361169"/>
    </source>
</evidence>
<evidence type="ECO:0000256" key="2">
    <source>
        <dbReference type="ARBA" id="ARBA00008834"/>
    </source>
</evidence>
<name>C7Z1H2_FUSV7</name>
<evidence type="ECO:0000256" key="6">
    <source>
        <dbReference type="ARBA" id="ARBA00022801"/>
    </source>
</evidence>
<dbReference type="InterPro" id="IPR012334">
    <property type="entry name" value="Pectin_lyas_fold"/>
</dbReference>
<feature type="chain" id="PRO_5002988422" description="Glycoside hydrolase family 28" evidence="14">
    <location>
        <begin position="22"/>
        <end position="481"/>
    </location>
</feature>
<dbReference type="KEGG" id="nhe:NECHADRAFT_86151"/>
<comment type="subcellular location">
    <subcellularLocation>
        <location evidence="1">Secreted</location>
    </subcellularLocation>
</comment>
<dbReference type="GO" id="GO:0000272">
    <property type="term" value="P:polysaccharide catabolic process"/>
    <property type="evidence" value="ECO:0007669"/>
    <property type="project" value="UniProtKB-KW"/>
</dbReference>
<accession>C7Z1H2</accession>
<keyword evidence="4 14" id="KW-0732">Signal</keyword>
<dbReference type="PANTHER" id="PTHR31736:SF9">
    <property type="entry name" value="ENDO-XYLOGALACTURONAN HYDROLASE A-RELATED"/>
    <property type="match status" value="1"/>
</dbReference>
<sequence length="481" mass="53420">MFTSLVFWLLVELLAVSSVQAAKEIANNIITYPIPSGVENSTAFEVKVRTPGGKWKDVAVYRPTLTEINATSGSRSLYQSSMVYFDFNGTVEIAATWSKERPQEVRVRPDSYGIKAQKSGRSVRFTLDRPRDVVLQINGEIFDVLHIFTNPPPVDEPSPDDPDVIYYGPGFHSVSGKIQVPSGKTLYIAGGSVVSVEAIEFTNATNAAVRGHGVLTYPRSGNILVTRSQNVVIEGLIGLNFMARTFEATDVDIKNWRSFSSVQWGDGIDLFCSQNILIDSVFVRSADDSVAIYNHRGAWYGDVKNITIQNSSLWADVAHPINVGTHGNTADPETASDITIRNVDILDHREKQMLYQGTIALNAGDSNLLENILIEDVRVENFRLGQLLNFRVMFNEKYNTSPGRGIRNVAIRNLNYNGHGSITSLFSGYDAERTISNVTFYNLTVNGQVITDSMRKPGWYLTTDFIPLHVNDHVHDLTFKA</sequence>
<keyword evidence="8" id="KW-0119">Carbohydrate metabolism</keyword>
<dbReference type="eggNOG" id="ENOG502SMFC">
    <property type="taxonomic scope" value="Eukaryota"/>
</dbReference>
<feature type="signal peptide" evidence="14">
    <location>
        <begin position="1"/>
        <end position="21"/>
    </location>
</feature>
<dbReference type="AlphaFoldDB" id="C7Z1H2"/>
<comment type="similarity">
    <text evidence="2 13">Belongs to the glycosyl hydrolase 28 family.</text>
</comment>
<dbReference type="Pfam" id="PF00295">
    <property type="entry name" value="Glyco_hydro_28"/>
    <property type="match status" value="1"/>
</dbReference>
<keyword evidence="7" id="KW-0325">Glycoprotein</keyword>
<evidence type="ECO:0000256" key="5">
    <source>
        <dbReference type="ARBA" id="ARBA00022737"/>
    </source>
</evidence>
<dbReference type="Proteomes" id="UP000005206">
    <property type="component" value="Chromosome 10"/>
</dbReference>
<evidence type="ECO:0000256" key="8">
    <source>
        <dbReference type="ARBA" id="ARBA00023277"/>
    </source>
</evidence>
<evidence type="ECO:0008006" key="17">
    <source>
        <dbReference type="Google" id="ProtNLM"/>
    </source>
</evidence>
<evidence type="ECO:0000256" key="14">
    <source>
        <dbReference type="SAM" id="SignalP"/>
    </source>
</evidence>
<dbReference type="SUPFAM" id="SSF51126">
    <property type="entry name" value="Pectin lyase-like"/>
    <property type="match status" value="1"/>
</dbReference>
<dbReference type="OrthoDB" id="187139at2759"/>
<evidence type="ECO:0000256" key="1">
    <source>
        <dbReference type="ARBA" id="ARBA00004613"/>
    </source>
</evidence>
<dbReference type="GO" id="GO:0004650">
    <property type="term" value="F:polygalacturonase activity"/>
    <property type="evidence" value="ECO:0007669"/>
    <property type="project" value="InterPro"/>
</dbReference>
<keyword evidence="9 13" id="KW-0326">Glycosidase</keyword>
<evidence type="ECO:0000313" key="16">
    <source>
        <dbReference type="Proteomes" id="UP000005206"/>
    </source>
</evidence>
<dbReference type="GO" id="GO:0005576">
    <property type="term" value="C:extracellular region"/>
    <property type="evidence" value="ECO:0007669"/>
    <property type="project" value="UniProtKB-SubCell"/>
</dbReference>
<evidence type="ECO:0000256" key="12">
    <source>
        <dbReference type="ARBA" id="ARBA00037278"/>
    </source>
</evidence>
<evidence type="ECO:0000256" key="7">
    <source>
        <dbReference type="ARBA" id="ARBA00023180"/>
    </source>
</evidence>
<dbReference type="InterPro" id="IPR000743">
    <property type="entry name" value="Glyco_hydro_28"/>
</dbReference>
<dbReference type="InParanoid" id="C7Z1H2"/>
<keyword evidence="5" id="KW-0677">Repeat</keyword>
<dbReference type="PANTHER" id="PTHR31736">
    <property type="match status" value="1"/>
</dbReference>
<keyword evidence="6 13" id="KW-0378">Hydrolase</keyword>
<evidence type="ECO:0000256" key="10">
    <source>
        <dbReference type="ARBA" id="ARBA00023316"/>
    </source>
</evidence>
<dbReference type="InterPro" id="IPR011050">
    <property type="entry name" value="Pectin_lyase_fold/virulence"/>
</dbReference>
<dbReference type="OMA" id="CCENVLI"/>
<dbReference type="GeneID" id="9671504"/>
<dbReference type="HOGENOM" id="CLU_011370_2_0_1"/>
<evidence type="ECO:0000256" key="3">
    <source>
        <dbReference type="ARBA" id="ARBA00022525"/>
    </source>
</evidence>
<organism evidence="15 16">
    <name type="scientific">Fusarium vanettenii (strain ATCC MYA-4622 / CBS 123669 / FGSC 9596 / NRRL 45880 / 77-13-4)</name>
    <name type="common">Fusarium solani subsp. pisi</name>
    <dbReference type="NCBI Taxonomy" id="660122"/>
    <lineage>
        <taxon>Eukaryota</taxon>
        <taxon>Fungi</taxon>
        <taxon>Dikarya</taxon>
        <taxon>Ascomycota</taxon>
        <taxon>Pezizomycotina</taxon>
        <taxon>Sordariomycetes</taxon>
        <taxon>Hypocreomycetidae</taxon>
        <taxon>Hypocreales</taxon>
        <taxon>Nectriaceae</taxon>
        <taxon>Fusarium</taxon>
        <taxon>Fusarium solani species complex</taxon>
        <taxon>Fusarium vanettenii</taxon>
    </lineage>
</organism>
<protein>
    <recommendedName>
        <fullName evidence="17">Glycoside hydrolase family 28</fullName>
    </recommendedName>
</protein>
<keyword evidence="16" id="KW-1185">Reference proteome</keyword>
<keyword evidence="3" id="KW-0964">Secreted</keyword>
<dbReference type="EMBL" id="GG698906">
    <property type="protein sequence ID" value="EEU42168.1"/>
    <property type="molecule type" value="Genomic_DNA"/>
</dbReference>